<organism evidence="2 3">
    <name type="scientific">Afifella marina DSM 2698</name>
    <dbReference type="NCBI Taxonomy" id="1120955"/>
    <lineage>
        <taxon>Bacteria</taxon>
        <taxon>Pseudomonadati</taxon>
        <taxon>Pseudomonadota</taxon>
        <taxon>Alphaproteobacteria</taxon>
        <taxon>Hyphomicrobiales</taxon>
        <taxon>Afifellaceae</taxon>
        <taxon>Afifella</taxon>
    </lineage>
</organism>
<dbReference type="Gene3D" id="3.40.50.720">
    <property type="entry name" value="NAD(P)-binding Rossmann-like Domain"/>
    <property type="match status" value="1"/>
</dbReference>
<dbReference type="InterPro" id="IPR002347">
    <property type="entry name" value="SDR_fam"/>
</dbReference>
<protein>
    <recommendedName>
        <fullName evidence="4">Short chain dehydrogenase</fullName>
    </recommendedName>
</protein>
<proteinExistence type="predicted"/>
<dbReference type="STRING" id="1120955.SAMN03080610_01097"/>
<dbReference type="Pfam" id="PF13561">
    <property type="entry name" value="adh_short_C2"/>
    <property type="match status" value="1"/>
</dbReference>
<keyword evidence="3" id="KW-1185">Reference proteome</keyword>
<accession>A0A1G5MVH2</accession>
<feature type="compositionally biased region" description="Basic and acidic residues" evidence="1">
    <location>
        <begin position="145"/>
        <end position="165"/>
    </location>
</feature>
<dbReference type="SUPFAM" id="SSF51735">
    <property type="entry name" value="NAD(P)-binding Rossmann-fold domains"/>
    <property type="match status" value="1"/>
</dbReference>
<dbReference type="EMBL" id="FMVW01000002">
    <property type="protein sequence ID" value="SCZ29185.1"/>
    <property type="molecule type" value="Genomic_DNA"/>
</dbReference>
<gene>
    <name evidence="2" type="ORF">SAMN03080610_01097</name>
</gene>
<dbReference type="AlphaFoldDB" id="A0A1G5MVH2"/>
<sequence length="228" mass="24709">MVVTPTIRPPIYAGPFPIDVTRADDIAPLRAAIGTFDVIFLVAGVYGPLHNSVVEATEDELSDIMMTNCFGPIRLAHHLLDRLNEGGTLAVMSSHRASIAINTEPGLKLGLYRARNMLAPHDPCRHRADRPVDPSRLGRHRHGRAGWDGRGGDQRRGKSDRDGRGAESQYGMPGTPLSGLARQYAALVISKTDGRTAFLYKPVHSEAAVSACVTRNLQVSFQPITTAP</sequence>
<name>A0A1G5MVH2_AFIMA</name>
<evidence type="ECO:0000256" key="1">
    <source>
        <dbReference type="SAM" id="MobiDB-lite"/>
    </source>
</evidence>
<feature type="region of interest" description="Disordered" evidence="1">
    <location>
        <begin position="122"/>
        <end position="175"/>
    </location>
</feature>
<evidence type="ECO:0000313" key="2">
    <source>
        <dbReference type="EMBL" id="SCZ29185.1"/>
    </source>
</evidence>
<feature type="compositionally biased region" description="Basic and acidic residues" evidence="1">
    <location>
        <begin position="122"/>
        <end position="133"/>
    </location>
</feature>
<dbReference type="InterPro" id="IPR036291">
    <property type="entry name" value="NAD(P)-bd_dom_sf"/>
</dbReference>
<dbReference type="Proteomes" id="UP000199347">
    <property type="component" value="Unassembled WGS sequence"/>
</dbReference>
<reference evidence="2 3" key="1">
    <citation type="submission" date="2016-10" db="EMBL/GenBank/DDBJ databases">
        <authorList>
            <person name="de Groot N.N."/>
        </authorList>
    </citation>
    <scope>NUCLEOTIDE SEQUENCE [LARGE SCALE GENOMIC DNA]</scope>
    <source>
        <strain evidence="2 3">DSM 2698</strain>
    </source>
</reference>
<evidence type="ECO:0000313" key="3">
    <source>
        <dbReference type="Proteomes" id="UP000199347"/>
    </source>
</evidence>
<evidence type="ECO:0008006" key="4">
    <source>
        <dbReference type="Google" id="ProtNLM"/>
    </source>
</evidence>